<gene>
    <name evidence="1" type="ORF">NM688_g2316</name>
</gene>
<keyword evidence="2" id="KW-1185">Reference proteome</keyword>
<name>A0ACC1T972_9APHY</name>
<proteinExistence type="predicted"/>
<evidence type="ECO:0000313" key="1">
    <source>
        <dbReference type="EMBL" id="KAJ3555913.1"/>
    </source>
</evidence>
<protein>
    <submittedName>
        <fullName evidence="1">Uncharacterized protein</fullName>
    </submittedName>
</protein>
<dbReference type="Proteomes" id="UP001148662">
    <property type="component" value="Unassembled WGS sequence"/>
</dbReference>
<accession>A0ACC1T972</accession>
<organism evidence="1 2">
    <name type="scientific">Phlebia brevispora</name>
    <dbReference type="NCBI Taxonomy" id="194682"/>
    <lineage>
        <taxon>Eukaryota</taxon>
        <taxon>Fungi</taxon>
        <taxon>Dikarya</taxon>
        <taxon>Basidiomycota</taxon>
        <taxon>Agaricomycotina</taxon>
        <taxon>Agaricomycetes</taxon>
        <taxon>Polyporales</taxon>
        <taxon>Meruliaceae</taxon>
        <taxon>Phlebia</taxon>
    </lineage>
</organism>
<evidence type="ECO:0000313" key="2">
    <source>
        <dbReference type="Proteomes" id="UP001148662"/>
    </source>
</evidence>
<sequence length="633" mass="71613">MKRVKTRFLKRVQKRLEYRFARSCQTSSWELQCAELPNGVMGGTSICRIRMNIIPECGNVCLRDDNIGHYYRFQPTRAVQEFSRGSMNPTRNDRSPIPDDVIYCIARNMAGRKDLQSLSLCARSCRDPAQKEIFRHIRYTLKTRDWLDIFLSFLRTHPTLASYIQHLTLRNIRFVPNPRMNIQDVEDILKSLSGLQSLSISAFDWTPASPRTLTTSFKHSGLSSLTLLGITAIGSTASPLQILGLADRWREVHIEAIAHALLTAPPTLRPVSTHILNFLHYPLRGGTPIIPSNLDIFQNVVNFTARYIAAAHISAIAKVIRRSSATLQSLQIRVVRFETFTNMDQWGDIFAHLRSCKNLVRIICHLSLPRIQDRAGDASVVYTSLQASFTRGLLGSVSNAVRCIEIILDIRGSTKNEALRDFLQLGWNEIGSELRRAKNLEVVRVRLVSHDDALLRWHSEQYQALKAAFPQLTYHHGNVNTPSLIVCKAYECLPQALSLLCYSPNSPNDSYQLSLEDNIDEARIIEEWPKQNRCHRGRRQMSPERNSIGNPWEQLKLVTKVPYVERSVGASSMLCLRGEHSLYIRLVETRHVSTYVGGASPVEIVINRNVFVEGLPDYSVGTSGETGKLAKVS</sequence>
<dbReference type="EMBL" id="JANHOG010000288">
    <property type="protein sequence ID" value="KAJ3555913.1"/>
    <property type="molecule type" value="Genomic_DNA"/>
</dbReference>
<reference evidence="1" key="1">
    <citation type="submission" date="2022-07" db="EMBL/GenBank/DDBJ databases">
        <title>Genome Sequence of Phlebia brevispora.</title>
        <authorList>
            <person name="Buettner E."/>
        </authorList>
    </citation>
    <scope>NUCLEOTIDE SEQUENCE</scope>
    <source>
        <strain evidence="1">MPL23</strain>
    </source>
</reference>
<comment type="caution">
    <text evidence="1">The sequence shown here is derived from an EMBL/GenBank/DDBJ whole genome shotgun (WGS) entry which is preliminary data.</text>
</comment>